<dbReference type="Pfam" id="PF01032">
    <property type="entry name" value="FecCD"/>
    <property type="match status" value="1"/>
</dbReference>
<evidence type="ECO:0000256" key="9">
    <source>
        <dbReference type="SAM" id="Phobius"/>
    </source>
</evidence>
<keyword evidence="6 9" id="KW-1133">Transmembrane helix</keyword>
<dbReference type="InterPro" id="IPR000522">
    <property type="entry name" value="ABC_transptr_permease_BtuC"/>
</dbReference>
<dbReference type="InterPro" id="IPR037294">
    <property type="entry name" value="ABC_BtuC-like"/>
</dbReference>
<comment type="similarity">
    <text evidence="2">Belongs to the binding-protein-dependent transport system permease family. FecCD subfamily.</text>
</comment>
<dbReference type="Proteomes" id="UP001597181">
    <property type="component" value="Unassembled WGS sequence"/>
</dbReference>
<reference evidence="11" key="1">
    <citation type="journal article" date="2019" name="Int. J. Syst. Evol. Microbiol.">
        <title>The Global Catalogue of Microorganisms (GCM) 10K type strain sequencing project: providing services to taxonomists for standard genome sequencing and annotation.</title>
        <authorList>
            <consortium name="The Broad Institute Genomics Platform"/>
            <consortium name="The Broad Institute Genome Sequencing Center for Infectious Disease"/>
            <person name="Wu L."/>
            <person name="Ma J."/>
        </authorList>
    </citation>
    <scope>NUCLEOTIDE SEQUENCE [LARGE SCALE GENOMIC DNA]</scope>
    <source>
        <strain evidence="11">CCUG 50213</strain>
    </source>
</reference>
<feature type="transmembrane region" description="Helical" evidence="9">
    <location>
        <begin position="159"/>
        <end position="178"/>
    </location>
</feature>
<keyword evidence="3" id="KW-0813">Transport</keyword>
<feature type="transmembrane region" description="Helical" evidence="9">
    <location>
        <begin position="348"/>
        <end position="366"/>
    </location>
</feature>
<feature type="region of interest" description="Disordered" evidence="8">
    <location>
        <begin position="1"/>
        <end position="40"/>
    </location>
</feature>
<keyword evidence="4" id="KW-1003">Cell membrane</keyword>
<dbReference type="Gene3D" id="1.10.3470.10">
    <property type="entry name" value="ABC transporter involved in vitamin B12 uptake, BtuC"/>
    <property type="match status" value="1"/>
</dbReference>
<accession>A0ABW3TJ02</accession>
<proteinExistence type="inferred from homology"/>
<feature type="transmembrane region" description="Helical" evidence="9">
    <location>
        <begin position="320"/>
        <end position="342"/>
    </location>
</feature>
<evidence type="ECO:0000313" key="10">
    <source>
        <dbReference type="EMBL" id="MFD1200731.1"/>
    </source>
</evidence>
<evidence type="ECO:0000256" key="1">
    <source>
        <dbReference type="ARBA" id="ARBA00004651"/>
    </source>
</evidence>
<evidence type="ECO:0000256" key="3">
    <source>
        <dbReference type="ARBA" id="ARBA00022448"/>
    </source>
</evidence>
<dbReference type="CDD" id="cd06550">
    <property type="entry name" value="TM_ABC_iron-siderophores_like"/>
    <property type="match status" value="1"/>
</dbReference>
<dbReference type="SUPFAM" id="SSF81345">
    <property type="entry name" value="ABC transporter involved in vitamin B12 uptake, BtuC"/>
    <property type="match status" value="1"/>
</dbReference>
<keyword evidence="7 9" id="KW-0472">Membrane</keyword>
<organism evidence="10 11">
    <name type="scientific">Leucobacter albus</name>
    <dbReference type="NCBI Taxonomy" id="272210"/>
    <lineage>
        <taxon>Bacteria</taxon>
        <taxon>Bacillati</taxon>
        <taxon>Actinomycetota</taxon>
        <taxon>Actinomycetes</taxon>
        <taxon>Micrococcales</taxon>
        <taxon>Microbacteriaceae</taxon>
        <taxon>Leucobacter</taxon>
    </lineage>
</organism>
<name>A0ABW3TJ02_9MICO</name>
<keyword evidence="5 9" id="KW-0812">Transmembrane</keyword>
<sequence>MFPHRPTPRPNATAHRNETAGPQAVADPPRTARRSPTSNGLATTQLSRALVLFAILGVLALVALTSVVVGSREIPLSVVWDAVFNRSDIEDHFVIWDLRIPRTVVAIAVAAALGVAGALIQALTRNPLADPGILGVNSGASFAVAIGVGVFGVTSITQYIWFAFAGALVVTLAVYAIGSAGRGGADPLRLVLAGVALGAALSGLTSALTLLDPQAFDKMRNWGAGTVVGRGLDLVWPVLPFLAAGLVIAFLMARPLNAIALGEDLARALGANVLRTRIFVIIAVTLLAGGATAIAGPIGFIGLMVPHVARWIVGPDQRWILAYTIALAPILLLVADIAGRLIMRPAEVPVGIVTAFVGAPVLIVLIRRRKLSGL</sequence>
<evidence type="ECO:0000256" key="5">
    <source>
        <dbReference type="ARBA" id="ARBA00022692"/>
    </source>
</evidence>
<dbReference type="EMBL" id="JBHTLY010000001">
    <property type="protein sequence ID" value="MFD1200731.1"/>
    <property type="molecule type" value="Genomic_DNA"/>
</dbReference>
<dbReference type="RefSeq" id="WP_343959211.1">
    <property type="nucleotide sequence ID" value="NZ_BAAAKZ010000003.1"/>
</dbReference>
<comment type="caution">
    <text evidence="10">The sequence shown here is derived from an EMBL/GenBank/DDBJ whole genome shotgun (WGS) entry which is preliminary data.</text>
</comment>
<dbReference type="PANTHER" id="PTHR30472:SF1">
    <property type="entry name" value="FE(3+) DICITRATE TRANSPORT SYSTEM PERMEASE PROTEIN FECC-RELATED"/>
    <property type="match status" value="1"/>
</dbReference>
<evidence type="ECO:0000256" key="7">
    <source>
        <dbReference type="ARBA" id="ARBA00023136"/>
    </source>
</evidence>
<evidence type="ECO:0000256" key="2">
    <source>
        <dbReference type="ARBA" id="ARBA00007935"/>
    </source>
</evidence>
<evidence type="ECO:0000256" key="4">
    <source>
        <dbReference type="ARBA" id="ARBA00022475"/>
    </source>
</evidence>
<evidence type="ECO:0000256" key="8">
    <source>
        <dbReference type="SAM" id="MobiDB-lite"/>
    </source>
</evidence>
<keyword evidence="11" id="KW-1185">Reference proteome</keyword>
<gene>
    <name evidence="10" type="ORF">ACFQ3U_02335</name>
</gene>
<evidence type="ECO:0000313" key="11">
    <source>
        <dbReference type="Proteomes" id="UP001597181"/>
    </source>
</evidence>
<protein>
    <submittedName>
        <fullName evidence="10">Iron chelate uptake ABC transporter family permease subunit</fullName>
    </submittedName>
</protein>
<feature type="transmembrane region" description="Helical" evidence="9">
    <location>
        <begin position="190"/>
        <end position="211"/>
    </location>
</feature>
<comment type="subcellular location">
    <subcellularLocation>
        <location evidence="1">Cell membrane</location>
        <topology evidence="1">Multi-pass membrane protein</topology>
    </subcellularLocation>
</comment>
<feature type="transmembrane region" description="Helical" evidence="9">
    <location>
        <begin position="132"/>
        <end position="153"/>
    </location>
</feature>
<feature type="transmembrane region" description="Helical" evidence="9">
    <location>
        <begin position="49"/>
        <end position="69"/>
    </location>
</feature>
<feature type="transmembrane region" description="Helical" evidence="9">
    <location>
        <begin position="234"/>
        <end position="253"/>
    </location>
</feature>
<dbReference type="PANTHER" id="PTHR30472">
    <property type="entry name" value="FERRIC ENTEROBACTIN TRANSPORT SYSTEM PERMEASE PROTEIN"/>
    <property type="match status" value="1"/>
</dbReference>
<feature type="transmembrane region" description="Helical" evidence="9">
    <location>
        <begin position="100"/>
        <end position="120"/>
    </location>
</feature>
<evidence type="ECO:0000256" key="6">
    <source>
        <dbReference type="ARBA" id="ARBA00022989"/>
    </source>
</evidence>